<dbReference type="Proteomes" id="UP000476064">
    <property type="component" value="Chromosome"/>
</dbReference>
<evidence type="ECO:0000256" key="1">
    <source>
        <dbReference type="ARBA" id="ARBA00000223"/>
    </source>
</evidence>
<gene>
    <name evidence="6 7" type="primary">rbsD</name>
    <name evidence="7" type="ORF">GXP70_15835</name>
</gene>
<keyword evidence="3 6" id="KW-0963">Cytoplasm</keyword>
<reference evidence="7 8" key="1">
    <citation type="submission" date="2020-01" db="EMBL/GenBank/DDBJ databases">
        <title>Paenibacillus sp. nov., isolated from tomato rhizosphere.</title>
        <authorList>
            <person name="Weon H.-Y."/>
            <person name="Lee S.A."/>
        </authorList>
    </citation>
    <scope>NUCLEOTIDE SEQUENCE [LARGE SCALE GENOMIC DNA]</scope>
    <source>
        <strain evidence="7 8">12200R-189</strain>
    </source>
</reference>
<organism evidence="7 8">
    <name type="scientific">Paenibacillus lycopersici</name>
    <dbReference type="NCBI Taxonomy" id="2704462"/>
    <lineage>
        <taxon>Bacteria</taxon>
        <taxon>Bacillati</taxon>
        <taxon>Bacillota</taxon>
        <taxon>Bacilli</taxon>
        <taxon>Bacillales</taxon>
        <taxon>Paenibacillaceae</taxon>
        <taxon>Paenibacillus</taxon>
    </lineage>
</organism>
<dbReference type="EC" id="5.4.99.62" evidence="2 6"/>
<dbReference type="PANTHER" id="PTHR37831:SF1">
    <property type="entry name" value="D-RIBOSE PYRANASE"/>
    <property type="match status" value="1"/>
</dbReference>
<evidence type="ECO:0000313" key="7">
    <source>
        <dbReference type="EMBL" id="QHT61278.1"/>
    </source>
</evidence>
<comment type="subcellular location">
    <subcellularLocation>
        <location evidence="6">Cytoplasm</location>
    </subcellularLocation>
</comment>
<comment type="subunit">
    <text evidence="6">Homodecamer.</text>
</comment>
<comment type="similarity">
    <text evidence="6">Belongs to the RbsD / FucU family. RbsD subfamily.</text>
</comment>
<name>A0A6C0FVV6_9BACL</name>
<feature type="binding site" evidence="6">
    <location>
        <begin position="121"/>
        <end position="123"/>
    </location>
    <ligand>
        <name>substrate</name>
    </ligand>
</feature>
<feature type="binding site" evidence="6">
    <location>
        <position position="98"/>
    </location>
    <ligand>
        <name>substrate</name>
    </ligand>
</feature>
<keyword evidence="4 6" id="KW-0413">Isomerase</keyword>
<evidence type="ECO:0000256" key="3">
    <source>
        <dbReference type="ARBA" id="ARBA00022490"/>
    </source>
</evidence>
<dbReference type="GO" id="GO:0019303">
    <property type="term" value="P:D-ribose catabolic process"/>
    <property type="evidence" value="ECO:0007669"/>
    <property type="project" value="UniProtKB-UniRule"/>
</dbReference>
<dbReference type="NCBIfam" id="NF008761">
    <property type="entry name" value="PRK11797.1"/>
    <property type="match status" value="1"/>
</dbReference>
<keyword evidence="8" id="KW-1185">Reference proteome</keyword>
<protein>
    <recommendedName>
        <fullName evidence="2 6">D-ribose pyranase</fullName>
        <ecNumber evidence="2 6">5.4.99.62</ecNumber>
    </recommendedName>
</protein>
<feature type="binding site" evidence="6">
    <location>
        <position position="28"/>
    </location>
    <ligand>
        <name>substrate</name>
    </ligand>
</feature>
<dbReference type="SUPFAM" id="SSF102546">
    <property type="entry name" value="RbsD-like"/>
    <property type="match status" value="1"/>
</dbReference>
<evidence type="ECO:0000313" key="8">
    <source>
        <dbReference type="Proteomes" id="UP000476064"/>
    </source>
</evidence>
<dbReference type="InterPro" id="IPR023064">
    <property type="entry name" value="D-ribose_pyranase"/>
</dbReference>
<evidence type="ECO:0000256" key="4">
    <source>
        <dbReference type="ARBA" id="ARBA00023235"/>
    </source>
</evidence>
<dbReference type="GO" id="GO:0016872">
    <property type="term" value="F:intramolecular lyase activity"/>
    <property type="evidence" value="ECO:0007669"/>
    <property type="project" value="UniProtKB-UniRule"/>
</dbReference>
<sequence>MKKTALLHSGLSQLIASLGHTDRIVVADCGLPIPRHVKRIDLALVQGIPGFVDTLRAILSELAVESAIVAEEWTAVKGAVRSEALELLGDVPITAIPHADLKRLIAEEAVAVVRTGENTPYANVILQAGVAFDI</sequence>
<dbReference type="RefSeq" id="WP_162357717.1">
    <property type="nucleotide sequence ID" value="NZ_CP048209.1"/>
</dbReference>
<comment type="function">
    <text evidence="6">Catalyzes the interconversion of beta-pyran and beta-furan forms of D-ribose.</text>
</comment>
<dbReference type="HAMAP" id="MF_01661">
    <property type="entry name" value="D_rib_pyranase"/>
    <property type="match status" value="1"/>
</dbReference>
<dbReference type="Pfam" id="PF05025">
    <property type="entry name" value="RbsD_FucU"/>
    <property type="match status" value="1"/>
</dbReference>
<dbReference type="AlphaFoldDB" id="A0A6C0FVV6"/>
<evidence type="ECO:0000256" key="6">
    <source>
        <dbReference type="HAMAP-Rule" id="MF_01661"/>
    </source>
</evidence>
<dbReference type="KEGG" id="plyc:GXP70_15835"/>
<evidence type="ECO:0000256" key="2">
    <source>
        <dbReference type="ARBA" id="ARBA00012862"/>
    </source>
</evidence>
<proteinExistence type="inferred from homology"/>
<dbReference type="PANTHER" id="PTHR37831">
    <property type="entry name" value="D-RIBOSE PYRANASE"/>
    <property type="match status" value="1"/>
</dbReference>
<dbReference type="EMBL" id="CP048209">
    <property type="protein sequence ID" value="QHT61278.1"/>
    <property type="molecule type" value="Genomic_DNA"/>
</dbReference>
<dbReference type="UniPathway" id="UPA00916">
    <property type="reaction ID" value="UER00888"/>
</dbReference>
<keyword evidence="5 6" id="KW-0119">Carbohydrate metabolism</keyword>
<dbReference type="GO" id="GO:0062193">
    <property type="term" value="F:D-ribose pyranase activity"/>
    <property type="evidence" value="ECO:0007669"/>
    <property type="project" value="UniProtKB-EC"/>
</dbReference>
<comment type="catalytic activity">
    <reaction evidence="1 6">
        <text>beta-D-ribopyranose = beta-D-ribofuranose</text>
        <dbReference type="Rhea" id="RHEA:25432"/>
        <dbReference type="ChEBI" id="CHEBI:27476"/>
        <dbReference type="ChEBI" id="CHEBI:47002"/>
        <dbReference type="EC" id="5.4.99.62"/>
    </reaction>
</comment>
<dbReference type="Gene3D" id="3.40.1650.10">
    <property type="entry name" value="RbsD-like domain"/>
    <property type="match status" value="1"/>
</dbReference>
<dbReference type="InterPro" id="IPR023750">
    <property type="entry name" value="RbsD-like_sf"/>
</dbReference>
<dbReference type="GO" id="GO:0005829">
    <property type="term" value="C:cytosol"/>
    <property type="evidence" value="ECO:0007669"/>
    <property type="project" value="TreeGrafter"/>
</dbReference>
<evidence type="ECO:0000256" key="5">
    <source>
        <dbReference type="ARBA" id="ARBA00023277"/>
    </source>
</evidence>
<accession>A0A6C0FVV6</accession>
<feature type="active site" description="Proton donor" evidence="6">
    <location>
        <position position="20"/>
    </location>
</feature>
<dbReference type="InterPro" id="IPR007721">
    <property type="entry name" value="RbsD_FucU"/>
</dbReference>
<comment type="pathway">
    <text evidence="6">Carbohydrate metabolism; D-ribose degradation; D-ribose 5-phosphate from beta-D-ribopyranose: step 1/2.</text>
</comment>
<dbReference type="GO" id="GO:0048029">
    <property type="term" value="F:monosaccharide binding"/>
    <property type="evidence" value="ECO:0007669"/>
    <property type="project" value="InterPro"/>
</dbReference>